<gene>
    <name evidence="13" type="ORF">H9830_04350</name>
</gene>
<evidence type="ECO:0000256" key="10">
    <source>
        <dbReference type="SAM" id="Phobius"/>
    </source>
</evidence>
<evidence type="ECO:0000313" key="13">
    <source>
        <dbReference type="EMBL" id="HIY65488.1"/>
    </source>
</evidence>
<evidence type="ECO:0000313" key="14">
    <source>
        <dbReference type="Proteomes" id="UP000824005"/>
    </source>
</evidence>
<dbReference type="GO" id="GO:0005886">
    <property type="term" value="C:plasma membrane"/>
    <property type="evidence" value="ECO:0007669"/>
    <property type="project" value="UniProtKB-SubCell"/>
</dbReference>
<feature type="domain" description="ABC transmembrane type-1" evidence="12">
    <location>
        <begin position="28"/>
        <end position="307"/>
    </location>
</feature>
<comment type="subcellular location">
    <subcellularLocation>
        <location evidence="1">Cell membrane</location>
        <topology evidence="1">Multi-pass membrane protein</topology>
    </subcellularLocation>
</comment>
<reference evidence="13" key="2">
    <citation type="submission" date="2021-04" db="EMBL/GenBank/DDBJ databases">
        <authorList>
            <person name="Gilroy R."/>
        </authorList>
    </citation>
    <scope>NUCLEOTIDE SEQUENCE</scope>
    <source>
        <strain evidence="13">ChiGjej1B1-98</strain>
    </source>
</reference>
<feature type="transmembrane region" description="Helical" evidence="10">
    <location>
        <begin position="23"/>
        <end position="45"/>
    </location>
</feature>
<dbReference type="AlphaFoldDB" id="A0A9D1YUD3"/>
<evidence type="ECO:0000256" key="9">
    <source>
        <dbReference type="ARBA" id="ARBA00061644"/>
    </source>
</evidence>
<keyword evidence="4 10" id="KW-0812">Transmembrane</keyword>
<comment type="caution">
    <text evidence="13">The sequence shown here is derived from an EMBL/GenBank/DDBJ whole genome shotgun (WGS) entry which is preliminary data.</text>
</comment>
<dbReference type="GO" id="GO:0005524">
    <property type="term" value="F:ATP binding"/>
    <property type="evidence" value="ECO:0007669"/>
    <property type="project" value="UniProtKB-KW"/>
</dbReference>
<feature type="transmembrane region" description="Helical" evidence="10">
    <location>
        <begin position="65"/>
        <end position="90"/>
    </location>
</feature>
<dbReference type="SMART" id="SM00382">
    <property type="entry name" value="AAA"/>
    <property type="match status" value="1"/>
</dbReference>
<keyword evidence="2" id="KW-0813">Transport</keyword>
<evidence type="ECO:0000259" key="12">
    <source>
        <dbReference type="PROSITE" id="PS50929"/>
    </source>
</evidence>
<feature type="transmembrane region" description="Helical" evidence="10">
    <location>
        <begin position="275"/>
        <end position="292"/>
    </location>
</feature>
<dbReference type="InterPro" id="IPR003593">
    <property type="entry name" value="AAA+_ATPase"/>
</dbReference>
<evidence type="ECO:0000256" key="6">
    <source>
        <dbReference type="ARBA" id="ARBA00022840"/>
    </source>
</evidence>
<evidence type="ECO:0000256" key="1">
    <source>
        <dbReference type="ARBA" id="ARBA00004651"/>
    </source>
</evidence>
<keyword evidence="7 10" id="KW-1133">Transmembrane helix</keyword>
<dbReference type="SUPFAM" id="SSF90123">
    <property type="entry name" value="ABC transporter transmembrane region"/>
    <property type="match status" value="1"/>
</dbReference>
<dbReference type="PANTHER" id="PTHR43394">
    <property type="entry name" value="ATP-DEPENDENT PERMEASE MDL1, MITOCHONDRIAL"/>
    <property type="match status" value="1"/>
</dbReference>
<evidence type="ECO:0000256" key="7">
    <source>
        <dbReference type="ARBA" id="ARBA00022989"/>
    </source>
</evidence>
<reference evidence="13" key="1">
    <citation type="journal article" date="2021" name="PeerJ">
        <title>Extensive microbial diversity within the chicken gut microbiome revealed by metagenomics and culture.</title>
        <authorList>
            <person name="Gilroy R."/>
            <person name="Ravi A."/>
            <person name="Getino M."/>
            <person name="Pursley I."/>
            <person name="Horton D.L."/>
            <person name="Alikhan N.F."/>
            <person name="Baker D."/>
            <person name="Gharbi K."/>
            <person name="Hall N."/>
            <person name="Watson M."/>
            <person name="Adriaenssens E.M."/>
            <person name="Foster-Nyarko E."/>
            <person name="Jarju S."/>
            <person name="Secka A."/>
            <person name="Antonio M."/>
            <person name="Oren A."/>
            <person name="Chaudhuri R.R."/>
            <person name="La Ragione R."/>
            <person name="Hildebrand F."/>
            <person name="Pallen M.J."/>
        </authorList>
    </citation>
    <scope>NUCLEOTIDE SEQUENCE</scope>
    <source>
        <strain evidence="13">ChiGjej1B1-98</strain>
    </source>
</reference>
<dbReference type="GO" id="GO:0015421">
    <property type="term" value="F:ABC-type oligopeptide transporter activity"/>
    <property type="evidence" value="ECO:0007669"/>
    <property type="project" value="TreeGrafter"/>
</dbReference>
<dbReference type="Proteomes" id="UP000824005">
    <property type="component" value="Unassembled WGS sequence"/>
</dbReference>
<keyword evidence="3" id="KW-1003">Cell membrane</keyword>
<evidence type="ECO:0000256" key="3">
    <source>
        <dbReference type="ARBA" id="ARBA00022475"/>
    </source>
</evidence>
<dbReference type="InterPro" id="IPR039421">
    <property type="entry name" value="Type_1_exporter"/>
</dbReference>
<dbReference type="Pfam" id="PF00664">
    <property type="entry name" value="ABC_membrane"/>
    <property type="match status" value="1"/>
</dbReference>
<sequence length="602" mass="64447">MPDSATESQPTPFSVLWSFVRPYLPVLVLGLFLALIVSAMGLASPMVTKWVLDTLEVGGSLLQPVLVLLVLLVVGATVGWFQWVLLGKLAEDVVFDARRRMILRYLGSRVLELLKRGPGELVTRVTSDTVLLNQAASSSLIGLINGAITLVGSIILMATLDGVLLITAVVAVVVVVLSFTLLMPAIAKAEERAQAALGDLGSELEGTVRAIKTVKSSGAEERRTARLLHHASESRRHSMRSVRIGAGVWTIAGTGIELAIIAVLAIGAYRVSEGYLTVSALVAFLLYVWGLTGPIMELAQNLTTLQSGLAAAARIRQVEQIPLEANVDAGTSRQGRRVPEALEGADSSGTLLELRDVSVRYEDDAAPAVTGIDLQLPRRGHIALVGPSGAGKTTLLSLMLRFVEPRTGEVLLRGTPYEQLTHAQARANFAYVEQETPVVPGTIRENLLFANPDASEEQIASVLQRLHLAEKFAELPDGLDTALTETNVSGGQRQRIALARALLAEPSILLLDEATAQVDGVTEAAIQQEIAERSHDALVLTIAHRLSTVIDADEIVVMDNGSIAARGTHEQLLTTNDLYRELVAALRIDTGAEHEPKAEART</sequence>
<dbReference type="CDD" id="cd18551">
    <property type="entry name" value="ABC_6TM_LmrA_like"/>
    <property type="match status" value="1"/>
</dbReference>
<organism evidence="13 14">
    <name type="scientific">Candidatus Agrococcus pullicola</name>
    <dbReference type="NCBI Taxonomy" id="2838429"/>
    <lineage>
        <taxon>Bacteria</taxon>
        <taxon>Bacillati</taxon>
        <taxon>Actinomycetota</taxon>
        <taxon>Actinomycetes</taxon>
        <taxon>Micrococcales</taxon>
        <taxon>Microbacteriaceae</taxon>
        <taxon>Agrococcus</taxon>
    </lineage>
</organism>
<dbReference type="PANTHER" id="PTHR43394:SF1">
    <property type="entry name" value="ATP-BINDING CASSETTE SUB-FAMILY B MEMBER 10, MITOCHONDRIAL"/>
    <property type="match status" value="1"/>
</dbReference>
<dbReference type="InterPro" id="IPR027417">
    <property type="entry name" value="P-loop_NTPase"/>
</dbReference>
<dbReference type="InterPro" id="IPR036640">
    <property type="entry name" value="ABC1_TM_sf"/>
</dbReference>
<dbReference type="Gene3D" id="3.40.50.300">
    <property type="entry name" value="P-loop containing nucleotide triphosphate hydrolases"/>
    <property type="match status" value="1"/>
</dbReference>
<evidence type="ECO:0000259" key="11">
    <source>
        <dbReference type="PROSITE" id="PS50893"/>
    </source>
</evidence>
<feature type="transmembrane region" description="Helical" evidence="10">
    <location>
        <begin position="244"/>
        <end position="269"/>
    </location>
</feature>
<dbReference type="InterPro" id="IPR017871">
    <property type="entry name" value="ABC_transporter-like_CS"/>
</dbReference>
<feature type="transmembrane region" description="Helical" evidence="10">
    <location>
        <begin position="140"/>
        <end position="158"/>
    </location>
</feature>
<proteinExistence type="inferred from homology"/>
<evidence type="ECO:0000256" key="8">
    <source>
        <dbReference type="ARBA" id="ARBA00023136"/>
    </source>
</evidence>
<dbReference type="InterPro" id="IPR003439">
    <property type="entry name" value="ABC_transporter-like_ATP-bd"/>
</dbReference>
<dbReference type="Gene3D" id="1.20.1560.10">
    <property type="entry name" value="ABC transporter type 1, transmembrane domain"/>
    <property type="match status" value="1"/>
</dbReference>
<comment type="similarity">
    <text evidence="9">Belongs to the ABC transporter superfamily. Lipid exporter (TC 3.A.1.106) family.</text>
</comment>
<dbReference type="PROSITE" id="PS50893">
    <property type="entry name" value="ABC_TRANSPORTER_2"/>
    <property type="match status" value="1"/>
</dbReference>
<keyword evidence="5" id="KW-0547">Nucleotide-binding</keyword>
<keyword evidence="6 13" id="KW-0067">ATP-binding</keyword>
<evidence type="ECO:0000256" key="5">
    <source>
        <dbReference type="ARBA" id="ARBA00022741"/>
    </source>
</evidence>
<feature type="transmembrane region" description="Helical" evidence="10">
    <location>
        <begin position="164"/>
        <end position="187"/>
    </location>
</feature>
<dbReference type="FunFam" id="3.40.50.300:FF:000299">
    <property type="entry name" value="ABC transporter ATP-binding protein/permease"/>
    <property type="match status" value="1"/>
</dbReference>
<keyword evidence="8 10" id="KW-0472">Membrane</keyword>
<dbReference type="Pfam" id="PF00005">
    <property type="entry name" value="ABC_tran"/>
    <property type="match status" value="1"/>
</dbReference>
<dbReference type="PROSITE" id="PS50929">
    <property type="entry name" value="ABC_TM1F"/>
    <property type="match status" value="1"/>
</dbReference>
<dbReference type="GO" id="GO:0016887">
    <property type="term" value="F:ATP hydrolysis activity"/>
    <property type="evidence" value="ECO:0007669"/>
    <property type="project" value="InterPro"/>
</dbReference>
<name>A0A9D1YUD3_9MICO</name>
<dbReference type="InterPro" id="IPR011527">
    <property type="entry name" value="ABC1_TM_dom"/>
</dbReference>
<dbReference type="PROSITE" id="PS00211">
    <property type="entry name" value="ABC_TRANSPORTER_1"/>
    <property type="match status" value="1"/>
</dbReference>
<evidence type="ECO:0000256" key="4">
    <source>
        <dbReference type="ARBA" id="ARBA00022692"/>
    </source>
</evidence>
<evidence type="ECO:0000256" key="2">
    <source>
        <dbReference type="ARBA" id="ARBA00022448"/>
    </source>
</evidence>
<dbReference type="EMBL" id="DXDC01000126">
    <property type="protein sequence ID" value="HIY65488.1"/>
    <property type="molecule type" value="Genomic_DNA"/>
</dbReference>
<protein>
    <submittedName>
        <fullName evidence="13">ABC transporter ATP-binding protein/permease</fullName>
    </submittedName>
</protein>
<dbReference type="SUPFAM" id="SSF52540">
    <property type="entry name" value="P-loop containing nucleoside triphosphate hydrolases"/>
    <property type="match status" value="1"/>
</dbReference>
<feature type="domain" description="ABC transporter" evidence="11">
    <location>
        <begin position="352"/>
        <end position="585"/>
    </location>
</feature>
<accession>A0A9D1YUD3</accession>